<dbReference type="Gene3D" id="3.40.50.2000">
    <property type="entry name" value="Glycogen Phosphorylase B"/>
    <property type="match status" value="1"/>
</dbReference>
<dbReference type="Proteomes" id="UP000268908">
    <property type="component" value="Unassembled WGS sequence"/>
</dbReference>
<dbReference type="GO" id="GO:0005886">
    <property type="term" value="C:plasma membrane"/>
    <property type="evidence" value="ECO:0007669"/>
    <property type="project" value="UniProtKB-SubCell"/>
</dbReference>
<keyword evidence="5" id="KW-0472">Membrane</keyword>
<dbReference type="GO" id="GO:0009245">
    <property type="term" value="P:lipid A biosynthetic process"/>
    <property type="evidence" value="ECO:0007669"/>
    <property type="project" value="TreeGrafter"/>
</dbReference>
<keyword evidence="11" id="KW-1003">Cell membrane</keyword>
<evidence type="ECO:0000256" key="3">
    <source>
        <dbReference type="ARBA" id="ARBA00012621"/>
    </source>
</evidence>
<dbReference type="NCBIfam" id="NF004388">
    <property type="entry name" value="PRK05749.1-4"/>
    <property type="match status" value="1"/>
</dbReference>
<comment type="function">
    <text evidence="11">Involved in lipopolysaccharide (LPS) biosynthesis. Catalyzes the transfer of 3-deoxy-D-manno-octulosonate (Kdo) residue(s) from CMP-Kdo to lipid IV(A), the tetraacyldisaccharide-1,4'-bisphosphate precursor of lipid A.</text>
</comment>
<dbReference type="InterPro" id="IPR001296">
    <property type="entry name" value="Glyco_trans_1"/>
</dbReference>
<evidence type="ECO:0000259" key="13">
    <source>
        <dbReference type="Pfam" id="PF04413"/>
    </source>
</evidence>
<feature type="domain" description="3-deoxy-D-manno-octulosonic-acid transferase N-terminal" evidence="13">
    <location>
        <begin position="34"/>
        <end position="209"/>
    </location>
</feature>
<dbReference type="Pfam" id="PF00534">
    <property type="entry name" value="Glycos_transf_1"/>
    <property type="match status" value="1"/>
</dbReference>
<comment type="catalytic activity">
    <reaction evidence="8 11">
        <text>lipid IVA (E. coli) + CMP-3-deoxy-beta-D-manno-octulosonate = alpha-Kdo-(2-&gt;6)-lipid IVA (E. coli) + CMP + H(+)</text>
        <dbReference type="Rhea" id="RHEA:28066"/>
        <dbReference type="ChEBI" id="CHEBI:15378"/>
        <dbReference type="ChEBI" id="CHEBI:58603"/>
        <dbReference type="ChEBI" id="CHEBI:60364"/>
        <dbReference type="ChEBI" id="CHEBI:60377"/>
        <dbReference type="ChEBI" id="CHEBI:85987"/>
        <dbReference type="EC" id="2.4.99.12"/>
    </reaction>
</comment>
<evidence type="ECO:0000313" key="14">
    <source>
        <dbReference type="EMBL" id="RLJ68016.1"/>
    </source>
</evidence>
<feature type="active site" description="Proton acceptor" evidence="9">
    <location>
        <position position="60"/>
    </location>
</feature>
<proteinExistence type="inferred from homology"/>
<dbReference type="InterPro" id="IPR038107">
    <property type="entry name" value="Glycos_transf_N_sf"/>
</dbReference>
<name>A0A497XL77_9PROT</name>
<evidence type="ECO:0000256" key="1">
    <source>
        <dbReference type="ARBA" id="ARBA00004196"/>
    </source>
</evidence>
<keyword evidence="6 11" id="KW-0808">Transferase</keyword>
<dbReference type="AlphaFoldDB" id="A0A497XL77"/>
<sequence length="420" mass="46042">MSRRLYTLALWLLLPWGLLHLLWRARRQPDYLRHWGERFGFHAAAPIAPLIWIHAVSVGETRAAQPLVTELKERYPGHRILLTHMTPTGRQTSEALFGDGVDRIYLPYDYPFAVRRFLDHFRPRIGLIMETELWPNLIAACKARGVPLALVNARLSEKSARGYARFPRLAREALGNLAAISAQGEADAARLSGLGAPRVEVFGNIKFDIAPPADQLAKGEDFRRRIGQRKVFLAASTREGEEALILDAWRQAAADATALLVIVPRHPQRFDEVAALVASRGLRLQRRSDEVAVGADTQVWLGDSMGEMFPYYAAADVAFVGGSLLPYGSQNLIEAAACGTPVLLGPSTYNFAEAARGAIACGAVRQCETAEEIAAAAAGLLENAGESRRMREAGLAFVARHRGATQRTLALIEKLNPAGR</sequence>
<dbReference type="GO" id="GO:0043842">
    <property type="term" value="F:Kdo transferase activity"/>
    <property type="evidence" value="ECO:0007669"/>
    <property type="project" value="UniProtKB-EC"/>
</dbReference>
<dbReference type="Gene3D" id="3.40.50.11720">
    <property type="entry name" value="3-Deoxy-D-manno-octulosonic-acid transferase, N-terminal domain"/>
    <property type="match status" value="1"/>
</dbReference>
<dbReference type="Pfam" id="PF04413">
    <property type="entry name" value="Glycos_transf_N"/>
    <property type="match status" value="1"/>
</dbReference>
<evidence type="ECO:0000256" key="9">
    <source>
        <dbReference type="PIRSR" id="PIRSR639901-1"/>
    </source>
</evidence>
<organism evidence="14 15">
    <name type="scientific">Sulfurisoma sediminicola</name>
    <dbReference type="NCBI Taxonomy" id="1381557"/>
    <lineage>
        <taxon>Bacteria</taxon>
        <taxon>Pseudomonadati</taxon>
        <taxon>Pseudomonadota</taxon>
        <taxon>Betaproteobacteria</taxon>
        <taxon>Nitrosomonadales</taxon>
        <taxon>Sterolibacteriaceae</taxon>
        <taxon>Sulfurisoma</taxon>
    </lineage>
</organism>
<dbReference type="SUPFAM" id="SSF53756">
    <property type="entry name" value="UDP-Glycosyltransferase/glycogen phosphorylase"/>
    <property type="match status" value="1"/>
</dbReference>
<dbReference type="PANTHER" id="PTHR42755">
    <property type="entry name" value="3-DEOXY-MANNO-OCTULOSONATE CYTIDYLYLTRANSFERASE"/>
    <property type="match status" value="1"/>
</dbReference>
<dbReference type="FunFam" id="3.40.50.11720:FF:000001">
    <property type="entry name" value="3-deoxy-D-manno-octulosonic acid transferase"/>
    <property type="match status" value="1"/>
</dbReference>
<keyword evidence="11" id="KW-0448">Lipopolysaccharide biosynthesis</keyword>
<reference evidence="14 15" key="1">
    <citation type="submission" date="2018-10" db="EMBL/GenBank/DDBJ databases">
        <title>Genomic Encyclopedia of Type Strains, Phase IV (KMG-IV): sequencing the most valuable type-strain genomes for metagenomic binning, comparative biology and taxonomic classification.</title>
        <authorList>
            <person name="Goeker M."/>
        </authorList>
    </citation>
    <scope>NUCLEOTIDE SEQUENCE [LARGE SCALE GENOMIC DNA]</scope>
    <source>
        <strain evidence="14 15">DSM 26916</strain>
    </source>
</reference>
<keyword evidence="5" id="KW-0997">Cell inner membrane</keyword>
<comment type="subcellular location">
    <subcellularLocation>
        <location evidence="1">Cell envelope</location>
    </subcellularLocation>
    <subcellularLocation>
        <location evidence="11">Cell membrane</location>
    </subcellularLocation>
</comment>
<evidence type="ECO:0000256" key="10">
    <source>
        <dbReference type="PIRSR" id="PIRSR639901-2"/>
    </source>
</evidence>
<evidence type="ECO:0000256" key="7">
    <source>
        <dbReference type="ARBA" id="ARBA00031445"/>
    </source>
</evidence>
<dbReference type="InterPro" id="IPR007507">
    <property type="entry name" value="Glycos_transf_N"/>
</dbReference>
<comment type="similarity">
    <text evidence="11">Belongs to the glycosyltransferase group 1 family.</text>
</comment>
<dbReference type="GO" id="GO:0030313">
    <property type="term" value="C:cell envelope"/>
    <property type="evidence" value="ECO:0007669"/>
    <property type="project" value="UniProtKB-SubCell"/>
</dbReference>
<evidence type="ECO:0000256" key="2">
    <source>
        <dbReference type="ARBA" id="ARBA00004713"/>
    </source>
</evidence>
<keyword evidence="15" id="KW-1185">Reference proteome</keyword>
<dbReference type="InterPro" id="IPR039901">
    <property type="entry name" value="Kdotransferase"/>
</dbReference>
<accession>A0A497XL77</accession>
<dbReference type="UniPathway" id="UPA00958"/>
<evidence type="ECO:0000259" key="12">
    <source>
        <dbReference type="Pfam" id="PF00534"/>
    </source>
</evidence>
<dbReference type="EMBL" id="RCCI01000004">
    <property type="protein sequence ID" value="RLJ68016.1"/>
    <property type="molecule type" value="Genomic_DNA"/>
</dbReference>
<dbReference type="RefSeq" id="WP_121239953.1">
    <property type="nucleotide sequence ID" value="NZ_BHVV01000001.1"/>
</dbReference>
<feature type="site" description="Transition state stabilizer" evidence="10">
    <location>
        <position position="206"/>
    </location>
</feature>
<dbReference type="NCBIfam" id="NF004386">
    <property type="entry name" value="PRK05749.1-2"/>
    <property type="match status" value="1"/>
</dbReference>
<evidence type="ECO:0000256" key="6">
    <source>
        <dbReference type="ARBA" id="ARBA00022679"/>
    </source>
</evidence>
<evidence type="ECO:0000256" key="5">
    <source>
        <dbReference type="ARBA" id="ARBA00022519"/>
    </source>
</evidence>
<protein>
    <recommendedName>
        <fullName evidence="4 11">3-deoxy-D-manno-octulosonic acid transferase</fullName>
        <shortName evidence="11">Kdo transferase</shortName>
        <ecNumber evidence="3 11">2.4.99.12</ecNumber>
    </recommendedName>
    <alternativeName>
        <fullName evidence="7 11">Lipid IV(A) 3-deoxy-D-manno-octulosonic acid transferase</fullName>
    </alternativeName>
</protein>
<evidence type="ECO:0000256" key="11">
    <source>
        <dbReference type="RuleBase" id="RU365103"/>
    </source>
</evidence>
<evidence type="ECO:0000313" key="15">
    <source>
        <dbReference type="Proteomes" id="UP000268908"/>
    </source>
</evidence>
<dbReference type="EC" id="2.4.99.12" evidence="3 11"/>
<dbReference type="GO" id="GO:0009244">
    <property type="term" value="P:lipopolysaccharide core region biosynthetic process"/>
    <property type="evidence" value="ECO:0007669"/>
    <property type="project" value="UniProtKB-UniRule"/>
</dbReference>
<comment type="caution">
    <text evidence="14">The sequence shown here is derived from an EMBL/GenBank/DDBJ whole genome shotgun (WGS) entry which is preliminary data.</text>
</comment>
<evidence type="ECO:0000256" key="8">
    <source>
        <dbReference type="ARBA" id="ARBA00049183"/>
    </source>
</evidence>
<evidence type="ECO:0000256" key="4">
    <source>
        <dbReference type="ARBA" id="ARBA00019077"/>
    </source>
</evidence>
<dbReference type="OrthoDB" id="9789797at2"/>
<gene>
    <name evidence="14" type="ORF">DFR35_0570</name>
</gene>
<feature type="domain" description="Glycosyl transferase family 1" evidence="12">
    <location>
        <begin position="283"/>
        <end position="394"/>
    </location>
</feature>
<dbReference type="PANTHER" id="PTHR42755:SF1">
    <property type="entry name" value="3-DEOXY-D-MANNO-OCTULOSONIC ACID TRANSFERASE, MITOCHONDRIAL-RELATED"/>
    <property type="match status" value="1"/>
</dbReference>
<feature type="site" description="Transition state stabilizer" evidence="10">
    <location>
        <position position="130"/>
    </location>
</feature>
<comment type="pathway">
    <text evidence="2 11">Bacterial outer membrane biogenesis; LPS core biosynthesis.</text>
</comment>